<feature type="compositionally biased region" description="Basic residues" evidence="1">
    <location>
        <begin position="22"/>
        <end position="44"/>
    </location>
</feature>
<evidence type="ECO:0000256" key="1">
    <source>
        <dbReference type="SAM" id="MobiDB-lite"/>
    </source>
</evidence>
<evidence type="ECO:0000256" key="2">
    <source>
        <dbReference type="SAM" id="Phobius"/>
    </source>
</evidence>
<keyword evidence="4" id="KW-1185">Reference proteome</keyword>
<evidence type="ECO:0000313" key="3">
    <source>
        <dbReference type="EMBL" id="WZN65100.1"/>
    </source>
</evidence>
<dbReference type="InterPro" id="IPR039633">
    <property type="entry name" value="PAP"/>
</dbReference>
<accession>A0AAX4PGG2</accession>
<feature type="transmembrane region" description="Helical" evidence="2">
    <location>
        <begin position="278"/>
        <end position="296"/>
    </location>
</feature>
<proteinExistence type="predicted"/>
<feature type="region of interest" description="Disordered" evidence="1">
    <location>
        <begin position="1"/>
        <end position="50"/>
    </location>
</feature>
<dbReference type="EMBL" id="CP151511">
    <property type="protein sequence ID" value="WZN65100.1"/>
    <property type="molecule type" value="Genomic_DNA"/>
</dbReference>
<keyword evidence="2" id="KW-0472">Membrane</keyword>
<evidence type="ECO:0000313" key="4">
    <source>
        <dbReference type="Proteomes" id="UP001472866"/>
    </source>
</evidence>
<dbReference type="Proteomes" id="UP001472866">
    <property type="component" value="Chromosome 11"/>
</dbReference>
<protein>
    <submittedName>
        <fullName evidence="3">Plastid-lipid-associated fibrillin</fullName>
    </submittedName>
</protein>
<gene>
    <name evidence="3" type="ORF">HKI87_11g66570</name>
</gene>
<sequence>MRGVEGRVGGSRALGVGSPRVQRPKSQRGRSRAPGHPARQHGARRGGLCLTDSSVGGSAGYVGAGAAAPLLDNEAEVNATIDAILEGIKGTDSGASVSADKRKVIDGNIEKLIELSARQSSPLDNPGIFANYTVAYTSPGPTQNGAPAGGRFRGKLGRLLFRTEGLYQAILKPNLAKNLVTFWLFGLIPGSIGLTGTFVKLDKSTVKVVFERPRLTILGQTFGFGPKSSVELETPAFYANKIRIGRGSRGSLFVFTVDEKSKRPKILKQMDREPTKSAFVFIGLFLAALCAFLYTLQRQFGSKPLLLAVGLILAAASVLKKGGIVDDSQSEIKEG</sequence>
<name>A0AAX4PGG2_9CHLO</name>
<organism evidence="3 4">
    <name type="scientific">Chloropicon roscoffensis</name>
    <dbReference type="NCBI Taxonomy" id="1461544"/>
    <lineage>
        <taxon>Eukaryota</taxon>
        <taxon>Viridiplantae</taxon>
        <taxon>Chlorophyta</taxon>
        <taxon>Chloropicophyceae</taxon>
        <taxon>Chloropicales</taxon>
        <taxon>Chloropicaceae</taxon>
        <taxon>Chloropicon</taxon>
    </lineage>
</organism>
<dbReference type="AlphaFoldDB" id="A0AAX4PGG2"/>
<keyword evidence="2" id="KW-0812">Transmembrane</keyword>
<reference evidence="3 4" key="1">
    <citation type="submission" date="2024-03" db="EMBL/GenBank/DDBJ databases">
        <title>Complete genome sequence of the green alga Chloropicon roscoffensis RCC1871.</title>
        <authorList>
            <person name="Lemieux C."/>
            <person name="Pombert J.-F."/>
            <person name="Otis C."/>
            <person name="Turmel M."/>
        </authorList>
    </citation>
    <scope>NUCLEOTIDE SEQUENCE [LARGE SCALE GENOMIC DNA]</scope>
    <source>
        <strain evidence="3 4">RCC1871</strain>
    </source>
</reference>
<keyword evidence="2" id="KW-1133">Transmembrane helix</keyword>
<dbReference type="PANTHER" id="PTHR31906">
    <property type="entry name" value="PLASTID-LIPID-ASSOCIATED PROTEIN 4, CHLOROPLASTIC-RELATED"/>
    <property type="match status" value="1"/>
</dbReference>
<feature type="transmembrane region" description="Helical" evidence="2">
    <location>
        <begin position="180"/>
        <end position="199"/>
    </location>
</feature>